<dbReference type="Pfam" id="PF25607">
    <property type="entry name" value="DUF7939"/>
    <property type="match status" value="1"/>
</dbReference>
<keyword evidence="1" id="KW-0472">Membrane</keyword>
<reference evidence="4 5" key="1">
    <citation type="journal article" date="2008" name="Int. J. Syst. Evol. Microbiol.">
        <title>Neptunomonas japonica sp. nov., an Osedax japonicus symbiont-like bacterium isolated from sediment adjacent to sperm whale carcasses off Kagoshima, Japan.</title>
        <authorList>
            <person name="Miyazaki M."/>
            <person name="Nogi Y."/>
            <person name="Fujiwara Y."/>
            <person name="Kawato M."/>
            <person name="Kubokawa K."/>
            <person name="Horikoshi K."/>
        </authorList>
    </citation>
    <scope>NUCLEOTIDE SEQUENCE [LARGE SCALE GENOMIC DNA]</scope>
    <source>
        <strain evidence="4 5">JAMM 1380</strain>
    </source>
</reference>
<accession>A0A7R6PLR8</accession>
<evidence type="ECO:0000256" key="2">
    <source>
        <dbReference type="SAM" id="SignalP"/>
    </source>
</evidence>
<evidence type="ECO:0000313" key="5">
    <source>
        <dbReference type="Proteomes" id="UP000595332"/>
    </source>
</evidence>
<dbReference type="AlphaFoldDB" id="A0A7R6PLR8"/>
<evidence type="ECO:0000313" key="4">
    <source>
        <dbReference type="EMBL" id="BBB31461.1"/>
    </source>
</evidence>
<feature type="signal peptide" evidence="2">
    <location>
        <begin position="1"/>
        <end position="22"/>
    </location>
</feature>
<feature type="domain" description="DUF7939" evidence="3">
    <location>
        <begin position="480"/>
        <end position="562"/>
    </location>
</feature>
<dbReference type="PANTHER" id="PTHR40940">
    <property type="entry name" value="PROTEIN BATD-RELATED"/>
    <property type="match status" value="1"/>
</dbReference>
<dbReference type="InterPro" id="IPR057699">
    <property type="entry name" value="DUF7939"/>
</dbReference>
<evidence type="ECO:0000256" key="1">
    <source>
        <dbReference type="SAM" id="Phobius"/>
    </source>
</evidence>
<feature type="transmembrane region" description="Helical" evidence="1">
    <location>
        <begin position="438"/>
        <end position="459"/>
    </location>
</feature>
<proteinExistence type="predicted"/>
<dbReference type="KEGG" id="njp:NEJAP_3523"/>
<dbReference type="EMBL" id="AP014546">
    <property type="protein sequence ID" value="BBB31461.1"/>
    <property type="molecule type" value="Genomic_DNA"/>
</dbReference>
<dbReference type="Pfam" id="PF13584">
    <property type="entry name" value="BatD"/>
    <property type="match status" value="1"/>
</dbReference>
<dbReference type="PANTHER" id="PTHR40940:SF1">
    <property type="entry name" value="PROTEIN BATD"/>
    <property type="match status" value="1"/>
</dbReference>
<feature type="chain" id="PRO_5032355381" description="DUF7939 domain-containing protein" evidence="2">
    <location>
        <begin position="23"/>
        <end position="581"/>
    </location>
</feature>
<name>A0A7R6PLR8_9GAMM</name>
<evidence type="ECO:0000259" key="3">
    <source>
        <dbReference type="Pfam" id="PF25607"/>
    </source>
</evidence>
<keyword evidence="2" id="KW-0732">Signal</keyword>
<keyword evidence="1" id="KW-0812">Transmembrane</keyword>
<keyword evidence="5" id="KW-1185">Reference proteome</keyword>
<dbReference type="InterPro" id="IPR025738">
    <property type="entry name" value="BatD"/>
</dbReference>
<sequence length="581" mass="63361">MVSVRRVWLVVVLLCASVNLQAAVKSSINRSMIEQGESIRLSIDLEDIDADQIDLKPLEKDFEVLGRSQQSKRIIRNGSYESSSELILTLLPKRSGDLQIPSLSADGDQTSSHALRVTTVQQPTAADGGIEMLSTLSSEQPRVQQPLIYQSSLLVGRQIFNASLQGPSIQKGKALIEPLGEQRQYQQALKGRQVTVVEQTWLITPEQSGSLEIAPAQVIGQIQTGRLTRNPFGGAFSDPAAMRRIQVSAQGYQLDVAPIPSSFSGQVWLPAENIVLSDEWSSEEFTVGEPVTRTIRLEAEGLSRNHISELPLPEINGIKQYAANPEVAQQYENDRLTSVLTLEVTLIPEKSGALILPAITLPWWDVKSDSEQTAVLAARTVDISPGKAQAVTPSLSTQAASVQALALNQAAVTSPPLAKPAMPQSTVDTAYNDSLTPWLAVLLGLIAGSVITILVMIFWQKSRKSQVKTIEVDTLLPQPSLTALKQACSSNDVTQARLALIQWGQSIWSECSNLNQLSVRVSPELQAAIRDLQQNSYSQNANSQFALKWQGAELYKAIQAFSVPQKSTKKNTEKLSPLYLS</sequence>
<organism evidence="4 5">
    <name type="scientific">Neptunomonas japonica JAMM 1380</name>
    <dbReference type="NCBI Taxonomy" id="1441457"/>
    <lineage>
        <taxon>Bacteria</taxon>
        <taxon>Pseudomonadati</taxon>
        <taxon>Pseudomonadota</taxon>
        <taxon>Gammaproteobacteria</taxon>
        <taxon>Oceanospirillales</taxon>
        <taxon>Oceanospirillaceae</taxon>
        <taxon>Neptunomonas</taxon>
    </lineage>
</organism>
<dbReference type="RefSeq" id="WP_201348527.1">
    <property type="nucleotide sequence ID" value="NZ_AP014546.1"/>
</dbReference>
<dbReference type="Proteomes" id="UP000595332">
    <property type="component" value="Chromosome"/>
</dbReference>
<protein>
    <recommendedName>
        <fullName evidence="3">DUF7939 domain-containing protein</fullName>
    </recommendedName>
</protein>
<gene>
    <name evidence="4" type="ORF">NEJAP_3523</name>
</gene>
<keyword evidence="1" id="KW-1133">Transmembrane helix</keyword>